<dbReference type="HOGENOM" id="CLU_012494_6_2_1"/>
<dbReference type="VEuPathDB" id="FungiDB:A1O9_10960"/>
<dbReference type="Gene3D" id="3.40.50.1820">
    <property type="entry name" value="alpha/beta hydrolase"/>
    <property type="match status" value="1"/>
</dbReference>
<dbReference type="InterPro" id="IPR013094">
    <property type="entry name" value="AB_hydrolase_3"/>
</dbReference>
<sequence length="338" mass="37326">MVAQIHHPPYSLHPSVKDSLHKEYVDFYNKYLINNPPVHHLPLAVGRGGGQYIVCHSKPLCVGNTQDISIQRRKTFGPDIWIRCFTPPGTPPRLGWPLVIYHHGGGWVFGDITSENTICTNMCIRANAVVITTDYRLAPENVWPAAIHDSWESFLWATSEGAEILNLDLGKVAISGASAGSNIAAVIVQKASLNPQPGLTIRSQVLVVPITDNTATPLTNPTWKEFEFTAGLPANKMLWYRHHYLPRQVDWSHREASPLLASDEVFASLPPAVIIVAELDVLRSDGENYARKLKDNGVRADLFVMQGMPHPFIGMDGVLEAGRRGITIMCEALVEAFA</sequence>
<dbReference type="Proteomes" id="UP000027920">
    <property type="component" value="Unassembled WGS sequence"/>
</dbReference>
<dbReference type="PANTHER" id="PTHR48081">
    <property type="entry name" value="AB HYDROLASE SUPERFAMILY PROTEIN C4A8.06C"/>
    <property type="match status" value="1"/>
</dbReference>
<evidence type="ECO:0000256" key="1">
    <source>
        <dbReference type="ARBA" id="ARBA00022801"/>
    </source>
</evidence>
<dbReference type="EMBL" id="AMGV01000015">
    <property type="protein sequence ID" value="KEF53052.1"/>
    <property type="molecule type" value="Genomic_DNA"/>
</dbReference>
<organism evidence="3 4">
    <name type="scientific">Exophiala aquamarina CBS 119918</name>
    <dbReference type="NCBI Taxonomy" id="1182545"/>
    <lineage>
        <taxon>Eukaryota</taxon>
        <taxon>Fungi</taxon>
        <taxon>Dikarya</taxon>
        <taxon>Ascomycota</taxon>
        <taxon>Pezizomycotina</taxon>
        <taxon>Eurotiomycetes</taxon>
        <taxon>Chaetothyriomycetidae</taxon>
        <taxon>Chaetothyriales</taxon>
        <taxon>Herpotrichiellaceae</taxon>
        <taxon>Exophiala</taxon>
    </lineage>
</organism>
<name>A0A072P049_9EURO</name>
<evidence type="ECO:0000313" key="3">
    <source>
        <dbReference type="EMBL" id="KEF53052.1"/>
    </source>
</evidence>
<keyword evidence="4" id="KW-1185">Reference proteome</keyword>
<dbReference type="GeneID" id="25285861"/>
<dbReference type="SUPFAM" id="SSF53474">
    <property type="entry name" value="alpha/beta-Hydrolases"/>
    <property type="match status" value="1"/>
</dbReference>
<evidence type="ECO:0000259" key="2">
    <source>
        <dbReference type="Pfam" id="PF07859"/>
    </source>
</evidence>
<protein>
    <submittedName>
        <fullName evidence="3">Triacylglycerol lipase</fullName>
    </submittedName>
</protein>
<proteinExistence type="predicted"/>
<feature type="domain" description="Alpha/beta hydrolase fold-3" evidence="2">
    <location>
        <begin position="99"/>
        <end position="313"/>
    </location>
</feature>
<dbReference type="GO" id="GO:0016787">
    <property type="term" value="F:hydrolase activity"/>
    <property type="evidence" value="ECO:0007669"/>
    <property type="project" value="UniProtKB-KW"/>
</dbReference>
<keyword evidence="1" id="KW-0378">Hydrolase</keyword>
<dbReference type="InterPro" id="IPR050300">
    <property type="entry name" value="GDXG_lipolytic_enzyme"/>
</dbReference>
<evidence type="ECO:0000313" key="4">
    <source>
        <dbReference type="Proteomes" id="UP000027920"/>
    </source>
</evidence>
<dbReference type="PANTHER" id="PTHR48081:SF8">
    <property type="entry name" value="ALPHA_BETA HYDROLASE FOLD-3 DOMAIN-CONTAINING PROTEIN-RELATED"/>
    <property type="match status" value="1"/>
</dbReference>
<comment type="caution">
    <text evidence="3">The sequence shown here is derived from an EMBL/GenBank/DDBJ whole genome shotgun (WGS) entry which is preliminary data.</text>
</comment>
<gene>
    <name evidence="3" type="ORF">A1O9_10960</name>
</gene>
<dbReference type="AlphaFoldDB" id="A0A072P049"/>
<dbReference type="STRING" id="1182545.A0A072P049"/>
<dbReference type="Pfam" id="PF07859">
    <property type="entry name" value="Abhydrolase_3"/>
    <property type="match status" value="1"/>
</dbReference>
<accession>A0A072P049</accession>
<dbReference type="RefSeq" id="XP_013255642.1">
    <property type="nucleotide sequence ID" value="XM_013400188.1"/>
</dbReference>
<dbReference type="OrthoDB" id="408631at2759"/>
<reference evidence="3 4" key="1">
    <citation type="submission" date="2013-03" db="EMBL/GenBank/DDBJ databases">
        <title>The Genome Sequence of Exophiala aquamarina CBS 119918.</title>
        <authorList>
            <consortium name="The Broad Institute Genomics Platform"/>
            <person name="Cuomo C."/>
            <person name="de Hoog S."/>
            <person name="Gorbushina A."/>
            <person name="Walker B."/>
            <person name="Young S.K."/>
            <person name="Zeng Q."/>
            <person name="Gargeya S."/>
            <person name="Fitzgerald M."/>
            <person name="Haas B."/>
            <person name="Abouelleil A."/>
            <person name="Allen A.W."/>
            <person name="Alvarado L."/>
            <person name="Arachchi H.M."/>
            <person name="Berlin A.M."/>
            <person name="Chapman S.B."/>
            <person name="Gainer-Dewar J."/>
            <person name="Goldberg J."/>
            <person name="Griggs A."/>
            <person name="Gujja S."/>
            <person name="Hansen M."/>
            <person name="Howarth C."/>
            <person name="Imamovic A."/>
            <person name="Ireland A."/>
            <person name="Larimer J."/>
            <person name="McCowan C."/>
            <person name="Murphy C."/>
            <person name="Pearson M."/>
            <person name="Poon T.W."/>
            <person name="Priest M."/>
            <person name="Roberts A."/>
            <person name="Saif S."/>
            <person name="Shea T."/>
            <person name="Sisk P."/>
            <person name="Sykes S."/>
            <person name="Wortman J."/>
            <person name="Nusbaum C."/>
            <person name="Birren B."/>
        </authorList>
    </citation>
    <scope>NUCLEOTIDE SEQUENCE [LARGE SCALE GENOMIC DNA]</scope>
    <source>
        <strain evidence="3 4">CBS 119918</strain>
    </source>
</reference>
<dbReference type="InterPro" id="IPR029058">
    <property type="entry name" value="AB_hydrolase_fold"/>
</dbReference>